<dbReference type="AlphaFoldDB" id="A0A834XF43"/>
<evidence type="ECO:0000313" key="1">
    <source>
        <dbReference type="EMBL" id="KAF7842098.1"/>
    </source>
</evidence>
<evidence type="ECO:0000313" key="2">
    <source>
        <dbReference type="Proteomes" id="UP000634136"/>
    </source>
</evidence>
<sequence>MESQKKYKFKRVVAQVSQNNRFALYLGIRVDLMLEWGSRSHEKCVKSCLSTF</sequence>
<protein>
    <submittedName>
        <fullName evidence="1">Uncharacterized protein</fullName>
    </submittedName>
</protein>
<dbReference type="EMBL" id="JAAIUW010000002">
    <property type="protein sequence ID" value="KAF7842098.1"/>
    <property type="molecule type" value="Genomic_DNA"/>
</dbReference>
<proteinExistence type="predicted"/>
<reference evidence="1" key="1">
    <citation type="submission" date="2020-09" db="EMBL/GenBank/DDBJ databases">
        <title>Genome-Enabled Discovery of Anthraquinone Biosynthesis in Senna tora.</title>
        <authorList>
            <person name="Kang S.-H."/>
            <person name="Pandey R.P."/>
            <person name="Lee C.-M."/>
            <person name="Sim J.-S."/>
            <person name="Jeong J.-T."/>
            <person name="Choi B.-S."/>
            <person name="Jung M."/>
            <person name="Ginzburg D."/>
            <person name="Zhao K."/>
            <person name="Won S.Y."/>
            <person name="Oh T.-J."/>
            <person name="Yu Y."/>
            <person name="Kim N.-H."/>
            <person name="Lee O.R."/>
            <person name="Lee T.-H."/>
            <person name="Bashyal P."/>
            <person name="Kim T.-S."/>
            <person name="Lee W.-H."/>
            <person name="Kawkins C."/>
            <person name="Kim C.-K."/>
            <person name="Kim J.S."/>
            <person name="Ahn B.O."/>
            <person name="Rhee S.Y."/>
            <person name="Sohng J.K."/>
        </authorList>
    </citation>
    <scope>NUCLEOTIDE SEQUENCE</scope>
    <source>
        <tissue evidence="1">Leaf</tissue>
    </source>
</reference>
<dbReference type="Proteomes" id="UP000634136">
    <property type="component" value="Unassembled WGS sequence"/>
</dbReference>
<name>A0A834XF43_9FABA</name>
<organism evidence="1 2">
    <name type="scientific">Senna tora</name>
    <dbReference type="NCBI Taxonomy" id="362788"/>
    <lineage>
        <taxon>Eukaryota</taxon>
        <taxon>Viridiplantae</taxon>
        <taxon>Streptophyta</taxon>
        <taxon>Embryophyta</taxon>
        <taxon>Tracheophyta</taxon>
        <taxon>Spermatophyta</taxon>
        <taxon>Magnoliopsida</taxon>
        <taxon>eudicotyledons</taxon>
        <taxon>Gunneridae</taxon>
        <taxon>Pentapetalae</taxon>
        <taxon>rosids</taxon>
        <taxon>fabids</taxon>
        <taxon>Fabales</taxon>
        <taxon>Fabaceae</taxon>
        <taxon>Caesalpinioideae</taxon>
        <taxon>Cassia clade</taxon>
        <taxon>Senna</taxon>
    </lineage>
</organism>
<comment type="caution">
    <text evidence="1">The sequence shown here is derived from an EMBL/GenBank/DDBJ whole genome shotgun (WGS) entry which is preliminary data.</text>
</comment>
<keyword evidence="2" id="KW-1185">Reference proteome</keyword>
<gene>
    <name evidence="1" type="ORF">G2W53_004396</name>
</gene>
<accession>A0A834XF43</accession>